<reference evidence="2" key="1">
    <citation type="submission" date="2016-11" db="EMBL/GenBank/DDBJ databases">
        <authorList>
            <person name="Varghese N."/>
            <person name="Submissions S."/>
        </authorList>
    </citation>
    <scope>NUCLEOTIDE SEQUENCE [LARGE SCALE GENOMIC DNA]</scope>
    <source>
        <strain evidence="2">DSM 12395</strain>
    </source>
</reference>
<proteinExistence type="predicted"/>
<dbReference type="Proteomes" id="UP000184148">
    <property type="component" value="Unassembled WGS sequence"/>
</dbReference>
<evidence type="ECO:0000313" key="1">
    <source>
        <dbReference type="EMBL" id="SHE30916.1"/>
    </source>
</evidence>
<organism evidence="1 2">
    <name type="scientific">Desulforamulus putei DSM 12395</name>
    <dbReference type="NCBI Taxonomy" id="1121429"/>
    <lineage>
        <taxon>Bacteria</taxon>
        <taxon>Bacillati</taxon>
        <taxon>Bacillota</taxon>
        <taxon>Clostridia</taxon>
        <taxon>Eubacteriales</taxon>
        <taxon>Peptococcaceae</taxon>
        <taxon>Desulforamulus</taxon>
    </lineage>
</organism>
<accession>A0A1M4SFD5</accession>
<evidence type="ECO:0000313" key="2">
    <source>
        <dbReference type="Proteomes" id="UP000184148"/>
    </source>
</evidence>
<name>A0A1M4SFD5_9FIRM</name>
<dbReference type="OrthoDB" id="9798104at2"/>
<gene>
    <name evidence="1" type="ORF">SAMN02745133_00101</name>
</gene>
<dbReference type="RefSeq" id="WP_073234031.1">
    <property type="nucleotide sequence ID" value="NZ_FQUY01000001.1"/>
</dbReference>
<protein>
    <submittedName>
        <fullName evidence="1">Uncharacterized protein</fullName>
    </submittedName>
</protein>
<keyword evidence="2" id="KW-1185">Reference proteome</keyword>
<dbReference type="EMBL" id="FQUY01000001">
    <property type="protein sequence ID" value="SHE30916.1"/>
    <property type="molecule type" value="Genomic_DNA"/>
</dbReference>
<sequence>MKQPGCEAIQETLLAGYVCKKPNSRFPVFAFRLHAFISRGDTVYASLEPADKRYITLDGQQFVPNDREKILLPLAFCRACGQEYYMVKVAKDKKSGETVSTI</sequence>
<dbReference type="AlphaFoldDB" id="A0A1M4SFD5"/>